<evidence type="ECO:0000313" key="4">
    <source>
        <dbReference type="EMBL" id="KAF4508392.1"/>
    </source>
</evidence>
<organism evidence="4 5">
    <name type="scientific">Ophiocordyceps sinensis</name>
    <dbReference type="NCBI Taxonomy" id="72228"/>
    <lineage>
        <taxon>Eukaryota</taxon>
        <taxon>Fungi</taxon>
        <taxon>Dikarya</taxon>
        <taxon>Ascomycota</taxon>
        <taxon>Pezizomycotina</taxon>
        <taxon>Sordariomycetes</taxon>
        <taxon>Hypocreomycetidae</taxon>
        <taxon>Hypocreales</taxon>
        <taxon>Ophiocordycipitaceae</taxon>
        <taxon>Ophiocordyceps</taxon>
    </lineage>
</organism>
<dbReference type="EMBL" id="JAAVMX010000005">
    <property type="protein sequence ID" value="KAF4508392.1"/>
    <property type="molecule type" value="Genomic_DNA"/>
</dbReference>
<feature type="compositionally biased region" description="Basic and acidic residues" evidence="3">
    <location>
        <begin position="316"/>
        <end position="332"/>
    </location>
</feature>
<accession>A0A8H4PQ80</accession>
<dbReference type="InterPro" id="IPR008991">
    <property type="entry name" value="Translation_prot_SH3-like_sf"/>
</dbReference>
<dbReference type="GO" id="GO:0003723">
    <property type="term" value="F:RNA binding"/>
    <property type="evidence" value="ECO:0007669"/>
    <property type="project" value="InterPro"/>
</dbReference>
<protein>
    <recommendedName>
        <fullName evidence="6">KOW motif containing protein</fullName>
    </recommendedName>
</protein>
<evidence type="ECO:0000256" key="2">
    <source>
        <dbReference type="ARBA" id="ARBA00023274"/>
    </source>
</evidence>
<dbReference type="Pfam" id="PF22682">
    <property type="entry name" value="Ribosomal_uL24m-like"/>
    <property type="match status" value="1"/>
</dbReference>
<proteinExistence type="predicted"/>
<gene>
    <name evidence="4" type="ORF">G6O67_004777</name>
</gene>
<keyword evidence="1" id="KW-0689">Ribosomal protein</keyword>
<evidence type="ECO:0000256" key="3">
    <source>
        <dbReference type="SAM" id="MobiDB-lite"/>
    </source>
</evidence>
<dbReference type="GO" id="GO:0005840">
    <property type="term" value="C:ribosome"/>
    <property type="evidence" value="ECO:0007669"/>
    <property type="project" value="UniProtKB-KW"/>
</dbReference>
<evidence type="ECO:0008006" key="6">
    <source>
        <dbReference type="Google" id="ProtNLM"/>
    </source>
</evidence>
<keyword evidence="5" id="KW-1185">Reference proteome</keyword>
<dbReference type="CDD" id="cd06089">
    <property type="entry name" value="KOW_RPL26"/>
    <property type="match status" value="1"/>
</dbReference>
<sequence length="393" mass="44625">MQKLAKQTAQAHRQATRRAQLMLKRQAIDDSRRIREATRSATNEIRQNIKDARRARREDWEMGPLAPKRDLGFNNYGVLKETARLDWNHGGTHRVQPAVLEKRCAWAGGSKQLSLASGDRVIVMDGPDKGKVDHIDTVDPTNGTVKLKQCHRVLCQGVLGEGVRSNALPISVASVRLVYPLPHPETKQIRDVIINQLKAVAPNMQSENMTFDRWEYGNKWDRVVPGLNVVIPWPEAKAPAYQAMDADTVREQVDERSFYYGLLSPPMPEQVIDELRNKYSKFRTRHESWYMEKREAQEAAKKERAEAAKSMQTPLDEYHEKQRALRESKEEPQLTRPMLLRLGEFMARQKMKALDQAGISEAEGKANAAPRPSSSRRPRRIARARGGAGGAKL</sequence>
<dbReference type="GO" id="GO:1990904">
    <property type="term" value="C:ribonucleoprotein complex"/>
    <property type="evidence" value="ECO:0007669"/>
    <property type="project" value="UniProtKB-KW"/>
</dbReference>
<feature type="compositionally biased region" description="Basic residues" evidence="3">
    <location>
        <begin position="374"/>
        <end position="383"/>
    </location>
</feature>
<dbReference type="InterPro" id="IPR041988">
    <property type="entry name" value="Ribosomal_uL24_KOW"/>
</dbReference>
<feature type="region of interest" description="Disordered" evidence="3">
    <location>
        <begin position="356"/>
        <end position="393"/>
    </location>
</feature>
<evidence type="ECO:0000256" key="1">
    <source>
        <dbReference type="ARBA" id="ARBA00022980"/>
    </source>
</evidence>
<keyword evidence="2" id="KW-0687">Ribonucleoprotein</keyword>
<dbReference type="AlphaFoldDB" id="A0A8H4PQ80"/>
<feature type="region of interest" description="Disordered" evidence="3">
    <location>
        <begin position="300"/>
        <end position="332"/>
    </location>
</feature>
<evidence type="ECO:0000313" key="5">
    <source>
        <dbReference type="Proteomes" id="UP000557566"/>
    </source>
</evidence>
<reference evidence="4 5" key="1">
    <citation type="journal article" date="2020" name="Genome Biol. Evol.">
        <title>A new high-quality draft genome assembly of the Chinese cordyceps Ophiocordyceps sinensis.</title>
        <authorList>
            <person name="Shu R."/>
            <person name="Zhang J."/>
            <person name="Meng Q."/>
            <person name="Zhang H."/>
            <person name="Zhou G."/>
            <person name="Li M."/>
            <person name="Wu P."/>
            <person name="Zhao Y."/>
            <person name="Chen C."/>
            <person name="Qin Q."/>
        </authorList>
    </citation>
    <scope>NUCLEOTIDE SEQUENCE [LARGE SCALE GENOMIC DNA]</scope>
    <source>
        <strain evidence="4 5">IOZ07</strain>
    </source>
</reference>
<comment type="caution">
    <text evidence="4">The sequence shown here is derived from an EMBL/GenBank/DDBJ whole genome shotgun (WGS) entry which is preliminary data.</text>
</comment>
<dbReference type="Proteomes" id="UP000557566">
    <property type="component" value="Unassembled WGS sequence"/>
</dbReference>
<name>A0A8H4PQ80_9HYPO</name>
<dbReference type="OrthoDB" id="359154at2759"/>
<dbReference type="SUPFAM" id="SSF50104">
    <property type="entry name" value="Translation proteins SH3-like domain"/>
    <property type="match status" value="1"/>
</dbReference>